<accession>A0A6J8DC11</accession>
<dbReference type="OrthoDB" id="6074776at2759"/>
<keyword evidence="3" id="KW-1185">Reference proteome</keyword>
<reference evidence="2 3" key="1">
    <citation type="submission" date="2020-06" db="EMBL/GenBank/DDBJ databases">
        <authorList>
            <person name="Li R."/>
            <person name="Bekaert M."/>
        </authorList>
    </citation>
    <scope>NUCLEOTIDE SEQUENCE [LARGE SCALE GENOMIC DNA]</scope>
    <source>
        <strain evidence="3">wild</strain>
    </source>
</reference>
<dbReference type="AlphaFoldDB" id="A0A6J8DC11"/>
<gene>
    <name evidence="2" type="ORF">MCOR_38428</name>
</gene>
<dbReference type="PANTHER" id="PTHR15698">
    <property type="entry name" value="PROTEIN CBG15099"/>
    <property type="match status" value="1"/>
</dbReference>
<feature type="domain" description="Phytanoyl-CoA hydroxylase-interacting protein-like C-terminal" evidence="1">
    <location>
        <begin position="181"/>
        <end position="380"/>
    </location>
</feature>
<dbReference type="Proteomes" id="UP000507470">
    <property type="component" value="Unassembled WGS sequence"/>
</dbReference>
<proteinExistence type="predicted"/>
<organism evidence="2 3">
    <name type="scientific">Mytilus coruscus</name>
    <name type="common">Sea mussel</name>
    <dbReference type="NCBI Taxonomy" id="42192"/>
    <lineage>
        <taxon>Eukaryota</taxon>
        <taxon>Metazoa</taxon>
        <taxon>Spiralia</taxon>
        <taxon>Lophotrochozoa</taxon>
        <taxon>Mollusca</taxon>
        <taxon>Bivalvia</taxon>
        <taxon>Autobranchia</taxon>
        <taxon>Pteriomorphia</taxon>
        <taxon>Mytilida</taxon>
        <taxon>Mytiloidea</taxon>
        <taxon>Mytilidae</taxon>
        <taxon>Mytilinae</taxon>
        <taxon>Mytilus</taxon>
    </lineage>
</organism>
<name>A0A6J8DC11_MYTCO</name>
<dbReference type="InterPro" id="IPR042868">
    <property type="entry name" value="PHYHIP/PHYHIPL"/>
</dbReference>
<protein>
    <recommendedName>
        <fullName evidence="1">Phytanoyl-CoA hydroxylase-interacting protein-like C-terminal domain-containing protein</fullName>
    </recommendedName>
</protein>
<evidence type="ECO:0000313" key="3">
    <source>
        <dbReference type="Proteomes" id="UP000507470"/>
    </source>
</evidence>
<evidence type="ECO:0000313" key="2">
    <source>
        <dbReference type="EMBL" id="CAC5404670.1"/>
    </source>
</evidence>
<dbReference type="InterPro" id="IPR045545">
    <property type="entry name" value="PHYIP/PHIPL_C"/>
</dbReference>
<evidence type="ECO:0000259" key="1">
    <source>
        <dbReference type="Pfam" id="PF19281"/>
    </source>
</evidence>
<dbReference type="Pfam" id="PF19281">
    <property type="entry name" value="PHYHIP_C"/>
    <property type="match status" value="1"/>
</dbReference>
<sequence length="381" mass="43819">MAASKVVASWCWSVKLKDKDQHLIDLKISCPIYSEEIQTYLPLKEIEEDMHLPLSSTATQGTLPLTVHRQPPSHYRLDVNIMFTDEKYFIVFVKVKNQLRCYSISGRCLNKMILFELPSASSVECKVMCTCRQQQIDGSILVTTTVSHSHVISFKTFLSLVDTYRLYNLAIAFGTRKFIPNMRPIQFFYRNKSVEYFHIIMSYLNGEMLPYLKSNGGEQGSVVNGRLSGLIFSTYIDTTTNLPNPCSHYGPIRLYLKSLIMFNPQCNLYFADFYCHYKRHHVTIILVPKFSIHNNFCRQYLTELNIFHNPYLCLRVECNGAFTVMANMDVTVEVFYTETINVRKAIELQYGFIVESKTIGRGFAPPSGIPKNPSCKICNLE</sequence>
<dbReference type="EMBL" id="CACVKT020007001">
    <property type="protein sequence ID" value="CAC5404670.1"/>
    <property type="molecule type" value="Genomic_DNA"/>
</dbReference>
<dbReference type="PANTHER" id="PTHR15698:SF10">
    <property type="entry name" value="PHYTANOYL-COA HYDROXYLASE-INTERACTING PROTEIN-LIKE C-TERMINAL DOMAIN-CONTAINING PROTEIN"/>
    <property type="match status" value="1"/>
</dbReference>